<dbReference type="PANTHER" id="PTHR42711:SF5">
    <property type="entry name" value="ABC TRANSPORTER ATP-BINDING PROTEIN NATA"/>
    <property type="match status" value="1"/>
</dbReference>
<evidence type="ECO:0000256" key="3">
    <source>
        <dbReference type="ARBA" id="ARBA00022458"/>
    </source>
</evidence>
<dbReference type="SUPFAM" id="SSF52540">
    <property type="entry name" value="P-loop containing nucleoside triphosphate hydrolases"/>
    <property type="match status" value="1"/>
</dbReference>
<dbReference type="STRING" id="481446.NIT7645_01064"/>
<proteinExistence type="inferred from homology"/>
<dbReference type="Gene3D" id="3.40.50.300">
    <property type="entry name" value="P-loop containing nucleotide triphosphate hydrolases"/>
    <property type="match status" value="1"/>
</dbReference>
<evidence type="ECO:0000256" key="7">
    <source>
        <dbReference type="SAM" id="Phobius"/>
    </source>
</evidence>
<accession>A0A0H5D1T6</accession>
<keyword evidence="4" id="KW-0547">Nucleotide-binding</keyword>
<dbReference type="EC" id="3.6.3.-" evidence="9"/>
<sequence>MQHARDVSVTTDPTTPNREEAAKVRILPGPQSRDRTAPAWLMPLSVLFTLASEGCAAAIAILPIFFHSLVAVGGETLLAPLLLFLAVVPLVGILVFDFGYARAFGGFRQARTRAAAIVRAALAVVVALALTAMHPILAGPFTLAALIGLLLSWGANRLVAREPGWDTLPQEAVSVLAGRDATGWRLATTTPGRSTIADSAGRVTALFALASGFATASWLTATGVMNGAAVASAGLLCYWAARAFSGFFDQLFAPSDEQATSAISVAELPLAQDQGESDGLNIARLSVFDRDGRAVLSDVNLDIAPGQIVGLTGGNFAGKSLLLRSIAAPFDLTDLDVRGAVTIGGQSPWQRSGRDRQVPAVLIPPSPLWLPGTAADNLCCFGDDLDLQQAMQALKQLVYTTDTVDRVSAGTAVAMLSTSEQKALSLARGFYLRPRVYLMDRPEDGATPALTAALARRIQQECRMGAIFLIASDNREIMDLCDQVVVMQGGRIIDVGTAEDIRTQKDIGWRRLRAARSLESEEALDSWLRSQFRRDGDDGNRRNVCVIASELLAFSCQDLAPGETGGKVTFEFKHFESYCMVRMLDSGQPVSSGYLEKMQSQAEQGDGVQRLAPLAAVMRDALSVEARRERQDSIAEDDGEAAHRVIEVKIATYDPRKPRSQGEQAG</sequence>
<keyword evidence="9" id="KW-0378">Hydrolase</keyword>
<feature type="transmembrane region" description="Helical" evidence="7">
    <location>
        <begin position="78"/>
        <end position="100"/>
    </location>
</feature>
<keyword evidence="10" id="KW-1185">Reference proteome</keyword>
<dbReference type="InterPro" id="IPR003439">
    <property type="entry name" value="ABC_transporter-like_ATP-bd"/>
</dbReference>
<dbReference type="AlphaFoldDB" id="A0A0H5D1T6"/>
<comment type="similarity">
    <text evidence="1">Belongs to the ABC transporter superfamily.</text>
</comment>
<keyword evidence="7" id="KW-1133">Transmembrane helix</keyword>
<evidence type="ECO:0000256" key="1">
    <source>
        <dbReference type="ARBA" id="ARBA00005417"/>
    </source>
</evidence>
<dbReference type="RefSeq" id="WP_050673350.1">
    <property type="nucleotide sequence ID" value="NZ_CVRL01000025.1"/>
</dbReference>
<gene>
    <name evidence="9" type="primary">lsrA</name>
    <name evidence="9" type="ORF">NIT7321_01965</name>
</gene>
<evidence type="ECO:0000256" key="4">
    <source>
        <dbReference type="ARBA" id="ARBA00022741"/>
    </source>
</evidence>
<keyword evidence="7" id="KW-0472">Membrane</keyword>
<keyword evidence="5 9" id="KW-0067">ATP-binding</keyword>
<evidence type="ECO:0000256" key="5">
    <source>
        <dbReference type="ARBA" id="ARBA00022840"/>
    </source>
</evidence>
<dbReference type="PROSITE" id="PS50893">
    <property type="entry name" value="ABC_TRANSPORTER_2"/>
    <property type="match status" value="1"/>
</dbReference>
<dbReference type="GO" id="GO:0016887">
    <property type="term" value="F:ATP hydrolysis activity"/>
    <property type="evidence" value="ECO:0007669"/>
    <property type="project" value="InterPro"/>
</dbReference>
<reference evidence="10" key="1">
    <citation type="submission" date="2015-05" db="EMBL/GenBank/DDBJ databases">
        <authorList>
            <person name="Rodrigo-Torres Lidia"/>
            <person name="Arahal R.David."/>
        </authorList>
    </citation>
    <scope>NUCLEOTIDE SEQUENCE [LARGE SCALE GENOMIC DNA]</scope>
    <source>
        <strain evidence="10">CECT 7321</strain>
    </source>
</reference>
<dbReference type="Pfam" id="PF00005">
    <property type="entry name" value="ABC_tran"/>
    <property type="match status" value="1"/>
</dbReference>
<dbReference type="PANTHER" id="PTHR42711">
    <property type="entry name" value="ABC TRANSPORTER ATP-BINDING PROTEIN"/>
    <property type="match status" value="1"/>
</dbReference>
<name>A0A0H5D1T6_9RHOB</name>
<keyword evidence="2" id="KW-0813">Transport</keyword>
<keyword evidence="7" id="KW-0812">Transmembrane</keyword>
<dbReference type="InterPro" id="IPR027417">
    <property type="entry name" value="P-loop_NTPase"/>
</dbReference>
<evidence type="ECO:0000256" key="2">
    <source>
        <dbReference type="ARBA" id="ARBA00022448"/>
    </source>
</evidence>
<organism evidence="9 10">
    <name type="scientific">Phaeobacter italicus</name>
    <dbReference type="NCBI Taxonomy" id="481446"/>
    <lineage>
        <taxon>Bacteria</taxon>
        <taxon>Pseudomonadati</taxon>
        <taxon>Pseudomonadota</taxon>
        <taxon>Alphaproteobacteria</taxon>
        <taxon>Rhodobacterales</taxon>
        <taxon>Roseobacteraceae</taxon>
        <taxon>Phaeobacter</taxon>
    </lineage>
</organism>
<evidence type="ECO:0000259" key="8">
    <source>
        <dbReference type="PROSITE" id="PS50893"/>
    </source>
</evidence>
<dbReference type="Proteomes" id="UP000043764">
    <property type="component" value="Unassembled WGS sequence"/>
</dbReference>
<evidence type="ECO:0000256" key="6">
    <source>
        <dbReference type="SAM" id="MobiDB-lite"/>
    </source>
</evidence>
<feature type="transmembrane region" description="Helical" evidence="7">
    <location>
        <begin position="112"/>
        <end position="130"/>
    </location>
</feature>
<feature type="domain" description="ABC transporter" evidence="8">
    <location>
        <begin position="280"/>
        <end position="514"/>
    </location>
</feature>
<keyword evidence="3" id="KW-0536">Nodulation</keyword>
<feature type="region of interest" description="Disordered" evidence="6">
    <location>
        <begin position="1"/>
        <end position="27"/>
    </location>
</feature>
<evidence type="ECO:0000313" key="10">
    <source>
        <dbReference type="Proteomes" id="UP000043764"/>
    </source>
</evidence>
<dbReference type="InterPro" id="IPR050763">
    <property type="entry name" value="ABC_transporter_ATP-binding"/>
</dbReference>
<dbReference type="EMBL" id="CVRL01000025">
    <property type="protein sequence ID" value="CRL11116.1"/>
    <property type="molecule type" value="Genomic_DNA"/>
</dbReference>
<dbReference type="GO" id="GO:0005524">
    <property type="term" value="F:ATP binding"/>
    <property type="evidence" value="ECO:0007669"/>
    <property type="project" value="UniProtKB-KW"/>
</dbReference>
<feature type="transmembrane region" description="Helical" evidence="7">
    <location>
        <begin position="40"/>
        <end position="66"/>
    </location>
</feature>
<evidence type="ECO:0000313" key="9">
    <source>
        <dbReference type="EMBL" id="CRL11116.1"/>
    </source>
</evidence>
<protein>
    <submittedName>
        <fullName evidence="9">Autoinducer 2 import ATP-binding protein LsrA</fullName>
        <ecNumber evidence="9">3.6.3.-</ecNumber>
    </submittedName>
</protein>